<dbReference type="Pfam" id="PF17188">
    <property type="entry name" value="MucB_RseB_C"/>
    <property type="match status" value="1"/>
</dbReference>
<comment type="subcellular location">
    <subcellularLocation>
        <location evidence="1">Periplasm</location>
    </subcellularLocation>
</comment>
<dbReference type="CDD" id="cd16327">
    <property type="entry name" value="RseB"/>
    <property type="match status" value="1"/>
</dbReference>
<dbReference type="PANTHER" id="PTHR38782">
    <property type="match status" value="1"/>
</dbReference>
<keyword evidence="8" id="KW-1185">Reference proteome</keyword>
<dbReference type="AlphaFoldDB" id="C4LBZ4"/>
<evidence type="ECO:0000256" key="1">
    <source>
        <dbReference type="ARBA" id="ARBA00004418"/>
    </source>
</evidence>
<accession>C4LBZ4</accession>
<comment type="similarity">
    <text evidence="2">Belongs to the RseB family.</text>
</comment>
<dbReference type="InterPro" id="IPR033436">
    <property type="entry name" value="MucB/RseB_C"/>
</dbReference>
<dbReference type="InterPro" id="IPR005588">
    <property type="entry name" value="MucB_RseB"/>
</dbReference>
<dbReference type="Gene3D" id="2.50.20.10">
    <property type="entry name" value="Lipoprotein localisation LolA/LolB/LppX"/>
    <property type="match status" value="1"/>
</dbReference>
<evidence type="ECO:0000313" key="7">
    <source>
        <dbReference type="EMBL" id="ACQ92473.1"/>
    </source>
</evidence>
<dbReference type="InterPro" id="IPR038484">
    <property type="entry name" value="MucB/RseB_C_sf"/>
</dbReference>
<dbReference type="Gene3D" id="3.30.200.100">
    <property type="entry name" value="MucB/RseB, C-terminal domain"/>
    <property type="match status" value="1"/>
</dbReference>
<keyword evidence="4" id="KW-0574">Periplasm</keyword>
<proteinExistence type="inferred from homology"/>
<dbReference type="GO" id="GO:0030288">
    <property type="term" value="C:outer membrane-bounded periplasmic space"/>
    <property type="evidence" value="ECO:0007669"/>
    <property type="project" value="TreeGrafter"/>
</dbReference>
<reference evidence="7 8" key="2">
    <citation type="journal article" date="2011" name="Stand. Genomic Sci.">
        <title>Complete genome sequence of Tolumonas auensis type strain (TA 4).</title>
        <authorList>
            <person name="Chertkov O."/>
            <person name="Copeland A."/>
            <person name="Lucas S."/>
            <person name="Lapidus A."/>
            <person name="Berry K.W."/>
            <person name="Detter J.C."/>
            <person name="Del Rio T.G."/>
            <person name="Hammon N."/>
            <person name="Dalin E."/>
            <person name="Tice H."/>
            <person name="Pitluck S."/>
            <person name="Richardson P."/>
            <person name="Bruce D."/>
            <person name="Goodwin L."/>
            <person name="Han C."/>
            <person name="Tapia R."/>
            <person name="Saunders E."/>
            <person name="Schmutz J."/>
            <person name="Brettin T."/>
            <person name="Larimer F."/>
            <person name="Land M."/>
            <person name="Hauser L."/>
            <person name="Spring S."/>
            <person name="Rohde M."/>
            <person name="Kyrpides N.C."/>
            <person name="Ivanova N."/>
            <person name="Goker M."/>
            <person name="Beller H.R."/>
            <person name="Klenk H.P."/>
            <person name="Woyke T."/>
        </authorList>
    </citation>
    <scope>NUCLEOTIDE SEQUENCE [LARGE SCALE GENOMIC DNA]</scope>
    <source>
        <strain evidence="8">DSM 9187 / TA4</strain>
    </source>
</reference>
<dbReference type="PANTHER" id="PTHR38782:SF1">
    <property type="entry name" value="SIGMA-E FACTOR REGULATORY PROTEIN RSEB"/>
    <property type="match status" value="1"/>
</dbReference>
<evidence type="ECO:0000313" key="8">
    <source>
        <dbReference type="Proteomes" id="UP000009073"/>
    </source>
</evidence>
<evidence type="ECO:0000259" key="5">
    <source>
        <dbReference type="Pfam" id="PF03888"/>
    </source>
</evidence>
<dbReference type="KEGG" id="tau:Tola_0845"/>
<dbReference type="GO" id="GO:0032885">
    <property type="term" value="P:regulation of polysaccharide biosynthetic process"/>
    <property type="evidence" value="ECO:0007669"/>
    <property type="project" value="TreeGrafter"/>
</dbReference>
<protein>
    <submittedName>
        <fullName evidence="7">Sigma E regulatory protein, MucB/RseB</fullName>
    </submittedName>
</protein>
<sequence length="320" mass="35923">MHRIVLTFFLIGSFITKASAEPSAEALLFQMQRGYHHNNFELVMAHILQNNIEPLRLTHGWNNRTEITHLLTLSGRPIEYLGKNKQVTFAESAQISYTLQESQLPGLWFSMLNSSPETLLKYYEVVSTGKSRIAGQVAQLVRLTAKEDSKYSFIIWLEQKTGILLRLDVNDAQGNLVEQYLGIDFRLLSENSTNIKTLASMKVPPAATSHDIYRAEPASHQWTLGWLPSGFVPLSSDQHKLIGSDELVDYFMLSDGLVDVSVYISRSSAETKGREKEQIAMHGATSIFSINRDDGVTLTVVGELPLLSLRRIAETIRANK</sequence>
<keyword evidence="3" id="KW-0732">Signal</keyword>
<dbReference type="STRING" id="595494.Tola_0845"/>
<dbReference type="GO" id="GO:0045152">
    <property type="term" value="F:antisigma factor binding"/>
    <property type="evidence" value="ECO:0007669"/>
    <property type="project" value="TreeGrafter"/>
</dbReference>
<dbReference type="EMBL" id="CP001616">
    <property type="protein sequence ID" value="ACQ92473.1"/>
    <property type="molecule type" value="Genomic_DNA"/>
</dbReference>
<evidence type="ECO:0000259" key="6">
    <source>
        <dbReference type="Pfam" id="PF17188"/>
    </source>
</evidence>
<name>C4LBZ4_TOLAT</name>
<feature type="domain" description="MucB/RseB C-terminal" evidence="6">
    <location>
        <begin position="218"/>
        <end position="317"/>
    </location>
</feature>
<dbReference type="Proteomes" id="UP000009073">
    <property type="component" value="Chromosome"/>
</dbReference>
<evidence type="ECO:0000256" key="4">
    <source>
        <dbReference type="ARBA" id="ARBA00022764"/>
    </source>
</evidence>
<organism evidence="7 8">
    <name type="scientific">Tolumonas auensis (strain DSM 9187 / NBRC 110442 / TA 4)</name>
    <dbReference type="NCBI Taxonomy" id="595494"/>
    <lineage>
        <taxon>Bacteria</taxon>
        <taxon>Pseudomonadati</taxon>
        <taxon>Pseudomonadota</taxon>
        <taxon>Gammaproteobacteria</taxon>
        <taxon>Aeromonadales</taxon>
        <taxon>Aeromonadaceae</taxon>
        <taxon>Tolumonas</taxon>
    </lineage>
</organism>
<reference evidence="8" key="1">
    <citation type="submission" date="2009-05" db="EMBL/GenBank/DDBJ databases">
        <title>Complete sequence of Tolumonas auensis DSM 9187.</title>
        <authorList>
            <consortium name="US DOE Joint Genome Institute"/>
            <person name="Lucas S."/>
            <person name="Copeland A."/>
            <person name="Lapidus A."/>
            <person name="Glavina del Rio T."/>
            <person name="Tice H."/>
            <person name="Bruce D."/>
            <person name="Goodwin L."/>
            <person name="Pitluck S."/>
            <person name="Chertkov O."/>
            <person name="Brettin T."/>
            <person name="Detter J.C."/>
            <person name="Han C."/>
            <person name="Larimer F."/>
            <person name="Land M."/>
            <person name="Hauser L."/>
            <person name="Kyrpides N."/>
            <person name="Mikhailova N."/>
            <person name="Spring S."/>
            <person name="Beller H."/>
        </authorList>
    </citation>
    <scope>NUCLEOTIDE SEQUENCE [LARGE SCALE GENOMIC DNA]</scope>
    <source>
        <strain evidence="8">DSM 9187 / TA4</strain>
    </source>
</reference>
<dbReference type="PIRSF" id="PIRSF005427">
    <property type="entry name" value="RseB"/>
    <property type="match status" value="1"/>
</dbReference>
<evidence type="ECO:0000256" key="2">
    <source>
        <dbReference type="ARBA" id="ARBA00008150"/>
    </source>
</evidence>
<dbReference type="eggNOG" id="COG3026">
    <property type="taxonomic scope" value="Bacteria"/>
</dbReference>
<dbReference type="OrthoDB" id="7067274at2"/>
<dbReference type="InterPro" id="IPR033434">
    <property type="entry name" value="MucB/RseB_N"/>
</dbReference>
<dbReference type="Pfam" id="PF03888">
    <property type="entry name" value="MucB_RseB"/>
    <property type="match status" value="1"/>
</dbReference>
<feature type="domain" description="MucB/RseB N-terminal" evidence="5">
    <location>
        <begin position="23"/>
        <end position="190"/>
    </location>
</feature>
<gene>
    <name evidence="7" type="ordered locus">Tola_0845</name>
</gene>
<dbReference type="RefSeq" id="WP_012729072.1">
    <property type="nucleotide sequence ID" value="NC_012691.1"/>
</dbReference>
<evidence type="ECO:0000256" key="3">
    <source>
        <dbReference type="ARBA" id="ARBA00022729"/>
    </source>
</evidence>
<dbReference type="HOGENOM" id="CLU_054710_1_0_6"/>